<name>A0A381ZMZ3_9ZZZZ</name>
<evidence type="ECO:0000313" key="2">
    <source>
        <dbReference type="EMBL" id="SVA90635.1"/>
    </source>
</evidence>
<reference evidence="2" key="1">
    <citation type="submission" date="2018-05" db="EMBL/GenBank/DDBJ databases">
        <authorList>
            <person name="Lanie J.A."/>
            <person name="Ng W.-L."/>
            <person name="Kazmierczak K.M."/>
            <person name="Andrzejewski T.M."/>
            <person name="Davidsen T.M."/>
            <person name="Wayne K.J."/>
            <person name="Tettelin H."/>
            <person name="Glass J.I."/>
            <person name="Rusch D."/>
            <person name="Podicherti R."/>
            <person name="Tsui H.-C.T."/>
            <person name="Winkler M.E."/>
        </authorList>
    </citation>
    <scope>NUCLEOTIDE SEQUENCE</scope>
</reference>
<dbReference type="GO" id="GO:0016462">
    <property type="term" value="F:pyrophosphatase activity"/>
    <property type="evidence" value="ECO:0007669"/>
    <property type="project" value="TreeGrafter"/>
</dbReference>
<dbReference type="InterPro" id="IPR003695">
    <property type="entry name" value="Ppx_GppA_N"/>
</dbReference>
<feature type="domain" description="Ppx/GppA phosphatase N-terminal" evidence="1">
    <location>
        <begin position="18"/>
        <end position="299"/>
    </location>
</feature>
<dbReference type="AlphaFoldDB" id="A0A381ZMZ3"/>
<dbReference type="Gene3D" id="3.30.420.40">
    <property type="match status" value="1"/>
</dbReference>
<dbReference type="Pfam" id="PF02541">
    <property type="entry name" value="Ppx-GppA"/>
    <property type="match status" value="1"/>
</dbReference>
<protein>
    <recommendedName>
        <fullName evidence="1">Ppx/GppA phosphatase N-terminal domain-containing protein</fullName>
    </recommendedName>
</protein>
<evidence type="ECO:0000259" key="1">
    <source>
        <dbReference type="Pfam" id="PF02541"/>
    </source>
</evidence>
<organism evidence="2">
    <name type="scientific">marine metagenome</name>
    <dbReference type="NCBI Taxonomy" id="408172"/>
    <lineage>
        <taxon>unclassified sequences</taxon>
        <taxon>metagenomes</taxon>
        <taxon>ecological metagenomes</taxon>
    </lineage>
</organism>
<dbReference type="PANTHER" id="PTHR30005">
    <property type="entry name" value="EXOPOLYPHOSPHATASE"/>
    <property type="match status" value="1"/>
</dbReference>
<dbReference type="EMBL" id="UINC01021967">
    <property type="protein sequence ID" value="SVA90635.1"/>
    <property type="molecule type" value="Genomic_DNA"/>
</dbReference>
<dbReference type="InterPro" id="IPR043129">
    <property type="entry name" value="ATPase_NBD"/>
</dbReference>
<dbReference type="PANTHER" id="PTHR30005:SF0">
    <property type="entry name" value="RETROGRADE REGULATION PROTEIN 2"/>
    <property type="match status" value="1"/>
</dbReference>
<dbReference type="InterPro" id="IPR050273">
    <property type="entry name" value="GppA/Ppx_hydrolase"/>
</dbReference>
<dbReference type="Gene3D" id="3.30.420.150">
    <property type="entry name" value="Exopolyphosphatase. Domain 2"/>
    <property type="match status" value="1"/>
</dbReference>
<sequence length="320" mass="35460">MYACIDLGSNSFHLLIGEWKKGRVQIIERLSEKVQLGENVHISGKISSQAFQRGLNCLQRFKLLMKQYPVKQYWALGTNTFRVTDNADDFIKEAKVLGIDISMVSGLQEAVLVYAGVITSLSENDTHRLVIDIGGGSTEIIIGKRTNLLFAESLPIGCVTWRDRFFSNAGHDQKELERKMDVAVAEARHVFKAAAPGISRIGWHKAYASSGTAKLLASICQEYGCSGGQIKLDTLHTLKHKIAECILEGQDLVGLKDRRRDLLLSGWSVMTGLMESYKIDTMNFSATALREGILGFMVKNEKTLKAMEISDLPEVSFAKG</sequence>
<dbReference type="CDD" id="cd24053">
    <property type="entry name" value="ASKHA_NBD_EcPPX-GppA-like"/>
    <property type="match status" value="1"/>
</dbReference>
<accession>A0A381ZMZ3</accession>
<proteinExistence type="predicted"/>
<gene>
    <name evidence="2" type="ORF">METZ01_LOCUS143489</name>
</gene>
<dbReference type="SUPFAM" id="SSF53067">
    <property type="entry name" value="Actin-like ATPase domain"/>
    <property type="match status" value="2"/>
</dbReference>